<dbReference type="STRING" id="459525.SAMN04488137_4537"/>
<proteinExistence type="predicted"/>
<keyword evidence="3" id="KW-0598">Phosphotransferase system</keyword>
<reference evidence="6" key="1">
    <citation type="submission" date="2016-10" db="EMBL/GenBank/DDBJ databases">
        <authorList>
            <person name="Varghese N."/>
            <person name="Submissions S."/>
        </authorList>
    </citation>
    <scope>NUCLEOTIDE SEQUENCE [LARGE SCALE GENOMIC DNA]</scope>
    <source>
        <strain evidence="6">CGMCC 1.6854</strain>
    </source>
</reference>
<evidence type="ECO:0000313" key="5">
    <source>
        <dbReference type="EMBL" id="SDN46189.1"/>
    </source>
</evidence>
<dbReference type="Proteomes" id="UP000199544">
    <property type="component" value="Unassembled WGS sequence"/>
</dbReference>
<gene>
    <name evidence="5" type="ORF">SAMN04488137_4537</name>
</gene>
<dbReference type="EMBL" id="FNHW01000005">
    <property type="protein sequence ID" value="SDN46189.1"/>
    <property type="molecule type" value="Genomic_DNA"/>
</dbReference>
<keyword evidence="6" id="KW-1185">Reference proteome</keyword>
<keyword evidence="2" id="KW-0963">Cytoplasm</keyword>
<name>A0A1H0BKJ9_9BACL</name>
<dbReference type="RefSeq" id="WP_090238566.1">
    <property type="nucleotide sequence ID" value="NZ_FNHW01000005.1"/>
</dbReference>
<dbReference type="NCBIfam" id="TIGR01003">
    <property type="entry name" value="PTS_HPr_family"/>
    <property type="match status" value="1"/>
</dbReference>
<dbReference type="PANTHER" id="PTHR33705:SF2">
    <property type="entry name" value="PHOSPHOCARRIER PROTEIN NPR"/>
    <property type="match status" value="1"/>
</dbReference>
<dbReference type="PRINTS" id="PR00107">
    <property type="entry name" value="PHOSPHOCPHPR"/>
</dbReference>
<dbReference type="Gene3D" id="3.30.1340.10">
    <property type="entry name" value="HPr-like"/>
    <property type="match status" value="1"/>
</dbReference>
<dbReference type="InterPro" id="IPR000032">
    <property type="entry name" value="HPr-like"/>
</dbReference>
<feature type="domain" description="HPr" evidence="4">
    <location>
        <begin position="1"/>
        <end position="92"/>
    </location>
</feature>
<evidence type="ECO:0000256" key="1">
    <source>
        <dbReference type="ARBA" id="ARBA00004496"/>
    </source>
</evidence>
<dbReference type="InterPro" id="IPR050399">
    <property type="entry name" value="HPr"/>
</dbReference>
<evidence type="ECO:0000313" key="6">
    <source>
        <dbReference type="Proteomes" id="UP000199544"/>
    </source>
</evidence>
<dbReference type="InterPro" id="IPR035895">
    <property type="entry name" value="HPr-like_sf"/>
</dbReference>
<protein>
    <submittedName>
        <fullName evidence="5">Phosphocarrier protein</fullName>
    </submittedName>
</protein>
<dbReference type="InterPro" id="IPR002114">
    <property type="entry name" value="PTS_HPr_Ser_P_site"/>
</dbReference>
<dbReference type="PANTHER" id="PTHR33705">
    <property type="entry name" value="PHOSPHOCARRIER PROTEIN HPR"/>
    <property type="match status" value="1"/>
</dbReference>
<dbReference type="CDD" id="cd00367">
    <property type="entry name" value="PTS-HPr_like"/>
    <property type="match status" value="1"/>
</dbReference>
<dbReference type="Pfam" id="PF00381">
    <property type="entry name" value="PTS-HPr"/>
    <property type="match status" value="1"/>
</dbReference>
<dbReference type="SUPFAM" id="SSF55594">
    <property type="entry name" value="HPr-like"/>
    <property type="match status" value="1"/>
</dbReference>
<dbReference type="PROSITE" id="PS00589">
    <property type="entry name" value="PTS_HPR_SER"/>
    <property type="match status" value="1"/>
</dbReference>
<evidence type="ECO:0000259" key="4">
    <source>
        <dbReference type="PROSITE" id="PS51350"/>
    </source>
</evidence>
<evidence type="ECO:0000256" key="3">
    <source>
        <dbReference type="ARBA" id="ARBA00022683"/>
    </source>
</evidence>
<dbReference type="GO" id="GO:0009401">
    <property type="term" value="P:phosphoenolpyruvate-dependent sugar phosphotransferase system"/>
    <property type="evidence" value="ECO:0007669"/>
    <property type="project" value="UniProtKB-KW"/>
</dbReference>
<comment type="subcellular location">
    <subcellularLocation>
        <location evidence="1">Cytoplasm</location>
    </subcellularLocation>
</comment>
<evidence type="ECO:0000256" key="2">
    <source>
        <dbReference type="ARBA" id="ARBA00022490"/>
    </source>
</evidence>
<dbReference type="AlphaFoldDB" id="A0A1H0BKJ9"/>
<dbReference type="OrthoDB" id="9809047at2"/>
<dbReference type="GO" id="GO:0005737">
    <property type="term" value="C:cytoplasm"/>
    <property type="evidence" value="ECO:0007669"/>
    <property type="project" value="UniProtKB-SubCell"/>
</dbReference>
<sequence>MVEQLFTITDKLGIHARPAGSLVKVANQFQSDTKLAFNEKTVNLRSIIQLMSLGVKQGDHVKIIAEGTDENELMEEVKTVLQSEGLANLYEK</sequence>
<organism evidence="5 6">
    <name type="scientific">Fictibacillus solisalsi</name>
    <dbReference type="NCBI Taxonomy" id="459525"/>
    <lineage>
        <taxon>Bacteria</taxon>
        <taxon>Bacillati</taxon>
        <taxon>Bacillota</taxon>
        <taxon>Bacilli</taxon>
        <taxon>Bacillales</taxon>
        <taxon>Fictibacillaceae</taxon>
        <taxon>Fictibacillus</taxon>
    </lineage>
</organism>
<dbReference type="PROSITE" id="PS51350">
    <property type="entry name" value="PTS_HPR_DOM"/>
    <property type="match status" value="1"/>
</dbReference>
<accession>A0A1H0BKJ9</accession>